<evidence type="ECO:0000313" key="3">
    <source>
        <dbReference type="Proteomes" id="UP001215598"/>
    </source>
</evidence>
<dbReference type="AlphaFoldDB" id="A0AAD7NGI8"/>
<accession>A0AAD7NGI8</accession>
<dbReference type="EMBL" id="JARKIB010000035">
    <property type="protein sequence ID" value="KAJ7761356.1"/>
    <property type="molecule type" value="Genomic_DNA"/>
</dbReference>
<protein>
    <submittedName>
        <fullName evidence="2">Uncharacterized protein</fullName>
    </submittedName>
</protein>
<sequence length="193" mass="21531">MDRSPIASKIDGISAQAMIVTAKRNFFGVSTHTNNSCRLSDYSFKVPQQLHIITFKSEPTRTPAITEFRHLRHAFSSAETQSFSCSFNPLETQSFDVNFTSPEIKVEILHFKCAEIWSADRPRTVHGSSPDHPVPIPSPMSDRPPTVRGQTVSRCSCYEDGLADGGDNVAYEGKGDFHYSFKYMLTFLTLTSA</sequence>
<name>A0AAD7NGI8_9AGAR</name>
<gene>
    <name evidence="2" type="ORF">B0H16DRAFT_1456097</name>
</gene>
<proteinExistence type="predicted"/>
<reference evidence="2" key="1">
    <citation type="submission" date="2023-03" db="EMBL/GenBank/DDBJ databases">
        <title>Massive genome expansion in bonnet fungi (Mycena s.s.) driven by repeated elements and novel gene families across ecological guilds.</title>
        <authorList>
            <consortium name="Lawrence Berkeley National Laboratory"/>
            <person name="Harder C.B."/>
            <person name="Miyauchi S."/>
            <person name="Viragh M."/>
            <person name="Kuo A."/>
            <person name="Thoen E."/>
            <person name="Andreopoulos B."/>
            <person name="Lu D."/>
            <person name="Skrede I."/>
            <person name="Drula E."/>
            <person name="Henrissat B."/>
            <person name="Morin E."/>
            <person name="Kohler A."/>
            <person name="Barry K."/>
            <person name="LaButti K."/>
            <person name="Morin E."/>
            <person name="Salamov A."/>
            <person name="Lipzen A."/>
            <person name="Mereny Z."/>
            <person name="Hegedus B."/>
            <person name="Baldrian P."/>
            <person name="Stursova M."/>
            <person name="Weitz H."/>
            <person name="Taylor A."/>
            <person name="Grigoriev I.V."/>
            <person name="Nagy L.G."/>
            <person name="Martin F."/>
            <person name="Kauserud H."/>
        </authorList>
    </citation>
    <scope>NUCLEOTIDE SEQUENCE</scope>
    <source>
        <strain evidence="2">CBHHK182m</strain>
    </source>
</reference>
<dbReference type="Proteomes" id="UP001215598">
    <property type="component" value="Unassembled WGS sequence"/>
</dbReference>
<comment type="caution">
    <text evidence="2">The sequence shown here is derived from an EMBL/GenBank/DDBJ whole genome shotgun (WGS) entry which is preliminary data.</text>
</comment>
<organism evidence="2 3">
    <name type="scientific">Mycena metata</name>
    <dbReference type="NCBI Taxonomy" id="1033252"/>
    <lineage>
        <taxon>Eukaryota</taxon>
        <taxon>Fungi</taxon>
        <taxon>Dikarya</taxon>
        <taxon>Basidiomycota</taxon>
        <taxon>Agaricomycotina</taxon>
        <taxon>Agaricomycetes</taxon>
        <taxon>Agaricomycetidae</taxon>
        <taxon>Agaricales</taxon>
        <taxon>Marasmiineae</taxon>
        <taxon>Mycenaceae</taxon>
        <taxon>Mycena</taxon>
    </lineage>
</organism>
<feature type="region of interest" description="Disordered" evidence="1">
    <location>
        <begin position="122"/>
        <end position="146"/>
    </location>
</feature>
<evidence type="ECO:0000313" key="2">
    <source>
        <dbReference type="EMBL" id="KAJ7761356.1"/>
    </source>
</evidence>
<keyword evidence="3" id="KW-1185">Reference proteome</keyword>
<evidence type="ECO:0000256" key="1">
    <source>
        <dbReference type="SAM" id="MobiDB-lite"/>
    </source>
</evidence>